<keyword evidence="5 6" id="KW-0472">Membrane</keyword>
<dbReference type="InterPro" id="IPR008457">
    <property type="entry name" value="Cu-R_CopD_dom"/>
</dbReference>
<evidence type="ECO:0000313" key="9">
    <source>
        <dbReference type="Proteomes" id="UP000186218"/>
    </source>
</evidence>
<keyword evidence="9" id="KW-1185">Reference proteome</keyword>
<reference evidence="8 9" key="1">
    <citation type="submission" date="2017-01" db="EMBL/GenBank/DDBJ databases">
        <authorList>
            <person name="Mah S.A."/>
            <person name="Swanson W.J."/>
            <person name="Moy G.W."/>
            <person name="Vacquier V.D."/>
        </authorList>
    </citation>
    <scope>NUCLEOTIDE SEQUENCE [LARGE SCALE GENOMIC DNA]</scope>
    <source>
        <strain evidence="8 9">CPCC 203464</strain>
    </source>
</reference>
<dbReference type="GO" id="GO:0006825">
    <property type="term" value="P:copper ion transport"/>
    <property type="evidence" value="ECO:0007669"/>
    <property type="project" value="InterPro"/>
</dbReference>
<evidence type="ECO:0000256" key="6">
    <source>
        <dbReference type="SAM" id="Phobius"/>
    </source>
</evidence>
<feature type="transmembrane region" description="Helical" evidence="6">
    <location>
        <begin position="157"/>
        <end position="176"/>
    </location>
</feature>
<feature type="transmembrane region" description="Helical" evidence="6">
    <location>
        <begin position="269"/>
        <end position="290"/>
    </location>
</feature>
<evidence type="ECO:0000256" key="2">
    <source>
        <dbReference type="ARBA" id="ARBA00022475"/>
    </source>
</evidence>
<dbReference type="Pfam" id="PF05425">
    <property type="entry name" value="CopD"/>
    <property type="match status" value="1"/>
</dbReference>
<gene>
    <name evidence="8" type="ORF">SAMN05445060_3759</name>
</gene>
<protein>
    <submittedName>
        <fullName evidence="8">Putative copper resistance protein D</fullName>
    </submittedName>
</protein>
<evidence type="ECO:0000256" key="5">
    <source>
        <dbReference type="ARBA" id="ARBA00023136"/>
    </source>
</evidence>
<dbReference type="EMBL" id="FTNT01000013">
    <property type="protein sequence ID" value="SIS21482.1"/>
    <property type="molecule type" value="Genomic_DNA"/>
</dbReference>
<name>A0A1N7H9I8_9NOCA</name>
<feature type="transmembrane region" description="Helical" evidence="6">
    <location>
        <begin position="58"/>
        <end position="75"/>
    </location>
</feature>
<evidence type="ECO:0000256" key="3">
    <source>
        <dbReference type="ARBA" id="ARBA00022692"/>
    </source>
</evidence>
<dbReference type="RefSeq" id="WP_076482554.1">
    <property type="nucleotide sequence ID" value="NZ_FTNT01000013.1"/>
</dbReference>
<comment type="subcellular location">
    <subcellularLocation>
        <location evidence="1">Cell membrane</location>
        <topology evidence="1">Multi-pass membrane protein</topology>
    </subcellularLocation>
</comment>
<dbReference type="STRING" id="1344003.SAMN05445060_3759"/>
<feature type="transmembrane region" description="Helical" evidence="6">
    <location>
        <begin position="131"/>
        <end position="151"/>
    </location>
</feature>
<feature type="transmembrane region" description="Helical" evidence="6">
    <location>
        <begin position="95"/>
        <end position="119"/>
    </location>
</feature>
<feature type="domain" description="Copper resistance protein D" evidence="7">
    <location>
        <begin position="188"/>
        <end position="287"/>
    </location>
</feature>
<dbReference type="GO" id="GO:0005886">
    <property type="term" value="C:plasma membrane"/>
    <property type="evidence" value="ECO:0007669"/>
    <property type="project" value="UniProtKB-SubCell"/>
</dbReference>
<dbReference type="AlphaFoldDB" id="A0A1N7H9I8"/>
<feature type="transmembrane region" description="Helical" evidence="6">
    <location>
        <begin position="226"/>
        <end position="248"/>
    </location>
</feature>
<dbReference type="Proteomes" id="UP000186218">
    <property type="component" value="Unassembled WGS sequence"/>
</dbReference>
<dbReference type="PANTHER" id="PTHR34820:SF4">
    <property type="entry name" value="INNER MEMBRANE PROTEIN YEBZ"/>
    <property type="match status" value="1"/>
</dbReference>
<dbReference type="InterPro" id="IPR032694">
    <property type="entry name" value="CopC/D"/>
</dbReference>
<sequence>MVAVVALVGVLVARLLSADEPFSVVTSATRTVSSGAGTLLIGLGLVTRIGATRPGRSVVVVAAVWVPVSLSALLFDVGSRTGTSPFAVSVDRFWSLARAGTAPAITVMAAVLIAGVGAVMVRHDKTLPGDAVAAVAAAGLLAEPVTGHLSLIRLGSLLIAVHVLAAAWWSGTLAALVVMNRGRAAWSRTLPQFSRWAPYAVIGVTVAGVGAAILELPSVPAVWDSAYGRLLMAKSVLLVCLVALGWWYRTRWTVRVTSHRITAGVSVRNAGIEIAVMALVFALASGLSMVPP</sequence>
<evidence type="ECO:0000256" key="1">
    <source>
        <dbReference type="ARBA" id="ARBA00004651"/>
    </source>
</evidence>
<keyword evidence="4 6" id="KW-1133">Transmembrane helix</keyword>
<evidence type="ECO:0000259" key="7">
    <source>
        <dbReference type="Pfam" id="PF05425"/>
    </source>
</evidence>
<feature type="transmembrane region" description="Helical" evidence="6">
    <location>
        <begin position="28"/>
        <end position="46"/>
    </location>
</feature>
<keyword evidence="2" id="KW-1003">Cell membrane</keyword>
<keyword evidence="3 6" id="KW-0812">Transmembrane</keyword>
<proteinExistence type="predicted"/>
<feature type="transmembrane region" description="Helical" evidence="6">
    <location>
        <begin position="196"/>
        <end position="214"/>
    </location>
</feature>
<dbReference type="OrthoDB" id="4641923at2"/>
<accession>A0A1N7H9I8</accession>
<organism evidence="8 9">
    <name type="scientific">Williamsia sterculiae</name>
    <dbReference type="NCBI Taxonomy" id="1344003"/>
    <lineage>
        <taxon>Bacteria</taxon>
        <taxon>Bacillati</taxon>
        <taxon>Actinomycetota</taxon>
        <taxon>Actinomycetes</taxon>
        <taxon>Mycobacteriales</taxon>
        <taxon>Nocardiaceae</taxon>
        <taxon>Williamsia</taxon>
    </lineage>
</organism>
<dbReference type="PANTHER" id="PTHR34820">
    <property type="entry name" value="INNER MEMBRANE PROTEIN YEBZ"/>
    <property type="match status" value="1"/>
</dbReference>
<evidence type="ECO:0000256" key="4">
    <source>
        <dbReference type="ARBA" id="ARBA00022989"/>
    </source>
</evidence>
<evidence type="ECO:0000313" key="8">
    <source>
        <dbReference type="EMBL" id="SIS21482.1"/>
    </source>
</evidence>